<feature type="region of interest" description="Disordered" evidence="1">
    <location>
        <begin position="25"/>
        <end position="50"/>
    </location>
</feature>
<name>A0ABS8MKW5_9FLAO</name>
<evidence type="ECO:0000256" key="1">
    <source>
        <dbReference type="SAM" id="MobiDB-lite"/>
    </source>
</evidence>
<protein>
    <submittedName>
        <fullName evidence="2">Uncharacterized protein</fullName>
    </submittedName>
</protein>
<comment type="caution">
    <text evidence="2">The sequence shown here is derived from an EMBL/GenBank/DDBJ whole genome shotgun (WGS) entry which is preliminary data.</text>
</comment>
<dbReference type="Proteomes" id="UP001430679">
    <property type="component" value="Unassembled WGS sequence"/>
</dbReference>
<evidence type="ECO:0000313" key="2">
    <source>
        <dbReference type="EMBL" id="MCC9066117.1"/>
    </source>
</evidence>
<feature type="compositionally biased region" description="Basic and acidic residues" evidence="1">
    <location>
        <begin position="26"/>
        <end position="36"/>
    </location>
</feature>
<gene>
    <name evidence="2" type="ORF">LNP81_24265</name>
</gene>
<evidence type="ECO:0000313" key="3">
    <source>
        <dbReference type="Proteomes" id="UP001430679"/>
    </source>
</evidence>
<organism evidence="2 3">
    <name type="scientific">Flavobacterium piscisymbiosum</name>
    <dbReference type="NCBI Taxonomy" id="2893753"/>
    <lineage>
        <taxon>Bacteria</taxon>
        <taxon>Pseudomonadati</taxon>
        <taxon>Bacteroidota</taxon>
        <taxon>Flavobacteriia</taxon>
        <taxon>Flavobacteriales</taxon>
        <taxon>Flavobacteriaceae</taxon>
        <taxon>Flavobacterium</taxon>
    </lineage>
</organism>
<feature type="compositionally biased region" description="Basic residues" evidence="1">
    <location>
        <begin position="37"/>
        <end position="50"/>
    </location>
</feature>
<sequence>MNQINLNPAPVVSMRIKNTEISWSSEADKNAQENKNKKLKKSLKKKRKND</sequence>
<dbReference type="RefSeq" id="WP_230039852.1">
    <property type="nucleotide sequence ID" value="NZ_JAJJMM010000001.1"/>
</dbReference>
<proteinExistence type="predicted"/>
<keyword evidence="3" id="KW-1185">Reference proteome</keyword>
<accession>A0ABS8MKW5</accession>
<dbReference type="EMBL" id="JAJJMM010000001">
    <property type="protein sequence ID" value="MCC9066117.1"/>
    <property type="molecule type" value="Genomic_DNA"/>
</dbReference>
<reference evidence="2" key="1">
    <citation type="submission" date="2021-11" db="EMBL/GenBank/DDBJ databases">
        <title>Description of novel Flavobacterium species.</title>
        <authorList>
            <person name="Saticioglu I.B."/>
            <person name="Ay H."/>
            <person name="Altun S."/>
            <person name="Duman M."/>
        </authorList>
    </citation>
    <scope>NUCLEOTIDE SEQUENCE</scope>
    <source>
        <strain evidence="2">F-30</strain>
    </source>
</reference>